<name>A0A378SHC6_9MYCO</name>
<protein>
    <recommendedName>
        <fullName evidence="3">DUF6286 domain-containing protein</fullName>
    </recommendedName>
</protein>
<feature type="transmembrane region" description="Helical" evidence="2">
    <location>
        <begin position="49"/>
        <end position="77"/>
    </location>
</feature>
<keyword evidence="2" id="KW-0472">Membrane</keyword>
<keyword evidence="2" id="KW-0812">Transmembrane</keyword>
<feature type="domain" description="DUF6286" evidence="3">
    <location>
        <begin position="107"/>
        <end position="205"/>
    </location>
</feature>
<reference evidence="4 5" key="1">
    <citation type="submission" date="2018-06" db="EMBL/GenBank/DDBJ databases">
        <authorList>
            <consortium name="Pathogen Informatics"/>
            <person name="Doyle S."/>
        </authorList>
    </citation>
    <scope>NUCLEOTIDE SEQUENCE [LARGE SCALE GENOMIC DNA]</scope>
    <source>
        <strain evidence="4 5">NCTC10742</strain>
    </source>
</reference>
<feature type="compositionally biased region" description="Low complexity" evidence="1">
    <location>
        <begin position="27"/>
        <end position="36"/>
    </location>
</feature>
<dbReference type="InterPro" id="IPR046253">
    <property type="entry name" value="DUF6286"/>
</dbReference>
<dbReference type="Pfam" id="PF19803">
    <property type="entry name" value="DUF6286"/>
    <property type="match status" value="1"/>
</dbReference>
<evidence type="ECO:0000256" key="2">
    <source>
        <dbReference type="SAM" id="Phobius"/>
    </source>
</evidence>
<proteinExistence type="predicted"/>
<dbReference type="EMBL" id="UGQM01000001">
    <property type="protein sequence ID" value="STZ41286.1"/>
    <property type="molecule type" value="Genomic_DNA"/>
</dbReference>
<feature type="compositionally biased region" description="Basic and acidic residues" evidence="1">
    <location>
        <begin position="1"/>
        <end position="10"/>
    </location>
</feature>
<organism evidence="4 5">
    <name type="scientific">Mycolicibacterium gilvum</name>
    <dbReference type="NCBI Taxonomy" id="1804"/>
    <lineage>
        <taxon>Bacteria</taxon>
        <taxon>Bacillati</taxon>
        <taxon>Actinomycetota</taxon>
        <taxon>Actinomycetes</taxon>
        <taxon>Mycobacteriales</taxon>
        <taxon>Mycobacteriaceae</taxon>
        <taxon>Mycolicibacterium</taxon>
    </lineage>
</organism>
<evidence type="ECO:0000256" key="1">
    <source>
        <dbReference type="SAM" id="MobiDB-lite"/>
    </source>
</evidence>
<feature type="transmembrane region" description="Helical" evidence="2">
    <location>
        <begin position="97"/>
        <end position="117"/>
    </location>
</feature>
<sequence length="208" mass="21153">MMTVPEHLEHLPSAPSAPGVLHNGTRQPAATPQTPAAAPPPLAPAAAHYVGVISALLLIAAGAVGIRDGIAAAGWISGPSWTRAAIDWFDGQSAHGWMVPVGVIAALAGLVLIGAALSPRRRKAIPVTAQTSVYLDVCDTAKLAGAAARVVPGVTKATASASRRAVKVTARTTGPDVTKDTIAGAVRTALQPLSSTPRISVRTRVERP</sequence>
<keyword evidence="2" id="KW-1133">Transmembrane helix</keyword>
<evidence type="ECO:0000259" key="3">
    <source>
        <dbReference type="Pfam" id="PF19803"/>
    </source>
</evidence>
<gene>
    <name evidence="4" type="ORF">NCTC10742_00489</name>
</gene>
<feature type="region of interest" description="Disordered" evidence="1">
    <location>
        <begin position="1"/>
        <end position="39"/>
    </location>
</feature>
<dbReference type="AlphaFoldDB" id="A0A378SHC6"/>
<accession>A0A378SHC6</accession>
<evidence type="ECO:0000313" key="4">
    <source>
        <dbReference type="EMBL" id="STZ41286.1"/>
    </source>
</evidence>
<dbReference type="Proteomes" id="UP000254291">
    <property type="component" value="Unassembled WGS sequence"/>
</dbReference>
<evidence type="ECO:0000313" key="5">
    <source>
        <dbReference type="Proteomes" id="UP000254291"/>
    </source>
</evidence>